<sequence length="659" mass="74784">MLEDLPEGKPLEMAIHPKRARVLPAAVVKNPSYVECGASSGASTPNTTPPVNRDRHWSKIRSPLLDDEKSALFNYGSEEESGEEEEGVTQSVMVARVARMFVDEADEEVENGCININLEWPPRPSVCDPTPPSPSPPSQLPASPSPASPTPNLEVSMEPSEKFKFDWRAFSMPQINPHLRREPFSQNVGPAVSFTNPYEAFTAIWDREIIEVIVRETNIYAQQLTTIMLANGTICPNSRITRWQDTNVNEVYTYFAIVLAMGVVVKSRLEEYWNTSKDIFRTPGFSTEMTIDRYQLLSKCLHFNNNSNCHPKLLTRPQAKLYKIQPILVHLNTKFSRLYNLSQNVALDESLTMWKGWLDINQFIRNKAATVGIKTYELCESQTGYLWRFEVHAGHDTSGVQEDDPVSGIVPALVLKLLNGLEHRGHTIWMDNFYNSPALARELKVRGFDCVGTLRTNRQFVPSELASITKKDMTVGQVFGCTSGDVDLMLWRDKNLVAFVSTYHGLATTRCGDTLKPTVVQDYNICMGGVDRKDQQLAMYPIERKRTRVWYKKFFRKLLNVSVLNSYILLNKNRTLTHRKFRKALVTDLLAAHKPPAPKAPIPAAVHCPAQYDFIKPGKPDRLKRQCAVCKKRTVTYCKVCNVPMCVFTCYEPYHTRLK</sequence>
<evidence type="ECO:0000313" key="4">
    <source>
        <dbReference type="Proteomes" id="UP000053240"/>
    </source>
</evidence>
<keyword evidence="4" id="KW-1185">Reference proteome</keyword>
<dbReference type="Pfam" id="PF13843">
    <property type="entry name" value="DDE_Tnp_1_7"/>
    <property type="match status" value="1"/>
</dbReference>
<dbReference type="Proteomes" id="UP000053240">
    <property type="component" value="Unassembled WGS sequence"/>
</dbReference>
<dbReference type="EMBL" id="KQ459989">
    <property type="protein sequence ID" value="KPJ18766.1"/>
    <property type="molecule type" value="Genomic_DNA"/>
</dbReference>
<protein>
    <submittedName>
        <fullName evidence="3">PiggyBac transposable element-derived protein 4</fullName>
    </submittedName>
</protein>
<dbReference type="FunCoup" id="A0A194RRT0">
    <property type="interactions" value="52"/>
</dbReference>
<accession>A0A194RRT0</accession>
<feature type="domain" description="PiggyBac transposable element-derived protein" evidence="2">
    <location>
        <begin position="196"/>
        <end position="567"/>
    </location>
</feature>
<feature type="compositionally biased region" description="Pro residues" evidence="1">
    <location>
        <begin position="121"/>
        <end position="149"/>
    </location>
</feature>
<dbReference type="InterPro" id="IPR029526">
    <property type="entry name" value="PGBD"/>
</dbReference>
<evidence type="ECO:0000256" key="1">
    <source>
        <dbReference type="SAM" id="MobiDB-lite"/>
    </source>
</evidence>
<feature type="region of interest" description="Disordered" evidence="1">
    <location>
        <begin position="35"/>
        <end position="55"/>
    </location>
</feature>
<proteinExistence type="predicted"/>
<organism evidence="3 4">
    <name type="scientific">Papilio machaon</name>
    <name type="common">Old World swallowtail butterfly</name>
    <dbReference type="NCBI Taxonomy" id="76193"/>
    <lineage>
        <taxon>Eukaryota</taxon>
        <taxon>Metazoa</taxon>
        <taxon>Ecdysozoa</taxon>
        <taxon>Arthropoda</taxon>
        <taxon>Hexapoda</taxon>
        <taxon>Insecta</taxon>
        <taxon>Pterygota</taxon>
        <taxon>Neoptera</taxon>
        <taxon>Endopterygota</taxon>
        <taxon>Lepidoptera</taxon>
        <taxon>Glossata</taxon>
        <taxon>Ditrysia</taxon>
        <taxon>Papilionoidea</taxon>
        <taxon>Papilionidae</taxon>
        <taxon>Papilioninae</taxon>
        <taxon>Papilio</taxon>
    </lineage>
</organism>
<dbReference type="STRING" id="76193.A0A194RRT0"/>
<dbReference type="PANTHER" id="PTHR46599:SF3">
    <property type="entry name" value="PIGGYBAC TRANSPOSABLE ELEMENT-DERIVED PROTEIN 4"/>
    <property type="match status" value="1"/>
</dbReference>
<name>A0A194RRT0_PAPMA</name>
<evidence type="ECO:0000259" key="2">
    <source>
        <dbReference type="Pfam" id="PF13843"/>
    </source>
</evidence>
<dbReference type="InParanoid" id="A0A194RRT0"/>
<evidence type="ECO:0000313" key="3">
    <source>
        <dbReference type="EMBL" id="KPJ18766.1"/>
    </source>
</evidence>
<gene>
    <name evidence="3" type="ORF">RR48_10710</name>
</gene>
<feature type="compositionally biased region" description="Polar residues" evidence="1">
    <location>
        <begin position="40"/>
        <end position="50"/>
    </location>
</feature>
<dbReference type="AlphaFoldDB" id="A0A194RRT0"/>
<dbReference type="PANTHER" id="PTHR46599">
    <property type="entry name" value="PIGGYBAC TRANSPOSABLE ELEMENT-DERIVED PROTEIN 4"/>
    <property type="match status" value="1"/>
</dbReference>
<feature type="region of interest" description="Disordered" evidence="1">
    <location>
        <begin position="120"/>
        <end position="156"/>
    </location>
</feature>
<reference evidence="3 4" key="1">
    <citation type="journal article" date="2015" name="Nat. Commun.">
        <title>Outbred genome sequencing and CRISPR/Cas9 gene editing in butterflies.</title>
        <authorList>
            <person name="Li X."/>
            <person name="Fan D."/>
            <person name="Zhang W."/>
            <person name="Liu G."/>
            <person name="Zhang L."/>
            <person name="Zhao L."/>
            <person name="Fang X."/>
            <person name="Chen L."/>
            <person name="Dong Y."/>
            <person name="Chen Y."/>
            <person name="Ding Y."/>
            <person name="Zhao R."/>
            <person name="Feng M."/>
            <person name="Zhu Y."/>
            <person name="Feng Y."/>
            <person name="Jiang X."/>
            <person name="Zhu D."/>
            <person name="Xiang H."/>
            <person name="Feng X."/>
            <person name="Li S."/>
            <person name="Wang J."/>
            <person name="Zhang G."/>
            <person name="Kronforst M.R."/>
            <person name="Wang W."/>
        </authorList>
    </citation>
    <scope>NUCLEOTIDE SEQUENCE [LARGE SCALE GENOMIC DNA]</scope>
    <source>
        <strain evidence="3">Ya'a_city_454_Pm</strain>
        <tissue evidence="3">Whole body</tissue>
    </source>
</reference>